<evidence type="ECO:0000313" key="3">
    <source>
        <dbReference type="Proteomes" id="UP000288216"/>
    </source>
</evidence>
<dbReference type="Proteomes" id="UP000288216">
    <property type="component" value="Unassembled WGS sequence"/>
</dbReference>
<sequence>MIARFLREYVLRQRLCELTCQIQKKNRSDQWPGGTPLTSRRDGSALRNVLGGVALSSSDKVPNKLLRGKPPPWSLLYRIFAWRLTVASPPEDKALNQNSPSELRLALKRVPRTSTFSPPR</sequence>
<dbReference type="EMBL" id="BFAA01001150">
    <property type="protein sequence ID" value="GCB60917.1"/>
    <property type="molecule type" value="Genomic_DNA"/>
</dbReference>
<gene>
    <name evidence="2" type="ORF">scyTo_0004024</name>
</gene>
<evidence type="ECO:0000256" key="1">
    <source>
        <dbReference type="SAM" id="MobiDB-lite"/>
    </source>
</evidence>
<proteinExistence type="predicted"/>
<comment type="caution">
    <text evidence="2">The sequence shown here is derived from an EMBL/GenBank/DDBJ whole genome shotgun (WGS) entry which is preliminary data.</text>
</comment>
<reference evidence="2 3" key="1">
    <citation type="journal article" date="2018" name="Nat. Ecol. Evol.">
        <title>Shark genomes provide insights into elasmobranch evolution and the origin of vertebrates.</title>
        <authorList>
            <person name="Hara Y"/>
            <person name="Yamaguchi K"/>
            <person name="Onimaru K"/>
            <person name="Kadota M"/>
            <person name="Koyanagi M"/>
            <person name="Keeley SD"/>
            <person name="Tatsumi K"/>
            <person name="Tanaka K"/>
            <person name="Motone F"/>
            <person name="Kageyama Y"/>
            <person name="Nozu R"/>
            <person name="Adachi N"/>
            <person name="Nishimura O"/>
            <person name="Nakagawa R"/>
            <person name="Tanegashima C"/>
            <person name="Kiyatake I"/>
            <person name="Matsumoto R"/>
            <person name="Murakumo K"/>
            <person name="Nishida K"/>
            <person name="Terakita A"/>
            <person name="Kuratani S"/>
            <person name="Sato K"/>
            <person name="Hyodo S Kuraku.S."/>
        </authorList>
    </citation>
    <scope>NUCLEOTIDE SEQUENCE [LARGE SCALE GENOMIC DNA]</scope>
</reference>
<keyword evidence="3" id="KW-1185">Reference proteome</keyword>
<accession>A0A401NJ90</accession>
<name>A0A401NJ90_SCYTO</name>
<evidence type="ECO:0000313" key="2">
    <source>
        <dbReference type="EMBL" id="GCB60917.1"/>
    </source>
</evidence>
<feature type="region of interest" description="Disordered" evidence="1">
    <location>
        <begin position="91"/>
        <end position="120"/>
    </location>
</feature>
<protein>
    <submittedName>
        <fullName evidence="2">Uncharacterized protein</fullName>
    </submittedName>
</protein>
<organism evidence="2 3">
    <name type="scientific">Scyliorhinus torazame</name>
    <name type="common">Cloudy catshark</name>
    <name type="synonym">Catulus torazame</name>
    <dbReference type="NCBI Taxonomy" id="75743"/>
    <lineage>
        <taxon>Eukaryota</taxon>
        <taxon>Metazoa</taxon>
        <taxon>Chordata</taxon>
        <taxon>Craniata</taxon>
        <taxon>Vertebrata</taxon>
        <taxon>Chondrichthyes</taxon>
        <taxon>Elasmobranchii</taxon>
        <taxon>Galeomorphii</taxon>
        <taxon>Galeoidea</taxon>
        <taxon>Carcharhiniformes</taxon>
        <taxon>Scyliorhinidae</taxon>
        <taxon>Scyliorhinus</taxon>
    </lineage>
</organism>
<dbReference type="AlphaFoldDB" id="A0A401NJ90"/>